<dbReference type="EMBL" id="JAGSHT010000002">
    <property type="protein sequence ID" value="MBZ2194976.1"/>
    <property type="molecule type" value="Genomic_DNA"/>
</dbReference>
<dbReference type="PRINTS" id="PR00080">
    <property type="entry name" value="SDRFAMILY"/>
</dbReference>
<keyword evidence="4" id="KW-1185">Reference proteome</keyword>
<accession>A0ABS7S3R2</accession>
<dbReference type="Gene3D" id="3.40.50.720">
    <property type="entry name" value="NAD(P)-binding Rossmann-like Domain"/>
    <property type="match status" value="1"/>
</dbReference>
<dbReference type="PANTHER" id="PTHR42760">
    <property type="entry name" value="SHORT-CHAIN DEHYDROGENASES/REDUCTASES FAMILY MEMBER"/>
    <property type="match status" value="1"/>
</dbReference>
<evidence type="ECO:0000313" key="4">
    <source>
        <dbReference type="Proteomes" id="UP000826651"/>
    </source>
</evidence>
<dbReference type="Proteomes" id="UP000826651">
    <property type="component" value="Unassembled WGS sequence"/>
</dbReference>
<evidence type="ECO:0000256" key="2">
    <source>
        <dbReference type="ARBA" id="ARBA00023002"/>
    </source>
</evidence>
<dbReference type="InterPro" id="IPR036291">
    <property type="entry name" value="NAD(P)-bd_dom_sf"/>
</dbReference>
<dbReference type="SUPFAM" id="SSF51735">
    <property type="entry name" value="NAD(P)-binding Rossmann-fold domains"/>
    <property type="match status" value="1"/>
</dbReference>
<proteinExistence type="inferred from homology"/>
<dbReference type="CDD" id="cd05233">
    <property type="entry name" value="SDR_c"/>
    <property type="match status" value="1"/>
</dbReference>
<name>A0ABS7S3R2_9MICO</name>
<comment type="caution">
    <text evidence="3">The sequence shown here is derived from an EMBL/GenBank/DDBJ whole genome shotgun (WGS) entry which is preliminary data.</text>
</comment>
<dbReference type="Pfam" id="PF13561">
    <property type="entry name" value="adh_short_C2"/>
    <property type="match status" value="1"/>
</dbReference>
<dbReference type="PANTHER" id="PTHR42760:SF133">
    <property type="entry name" value="3-OXOACYL-[ACYL-CARRIER-PROTEIN] REDUCTASE"/>
    <property type="match status" value="1"/>
</dbReference>
<evidence type="ECO:0000256" key="1">
    <source>
        <dbReference type="ARBA" id="ARBA00006484"/>
    </source>
</evidence>
<dbReference type="InterPro" id="IPR002347">
    <property type="entry name" value="SDR_fam"/>
</dbReference>
<comment type="similarity">
    <text evidence="1">Belongs to the short-chain dehydrogenases/reductases (SDR) family.</text>
</comment>
<keyword evidence="2" id="KW-0560">Oxidoreductase</keyword>
<reference evidence="3 4" key="1">
    <citation type="submission" date="2021-04" db="EMBL/GenBank/DDBJ databases">
        <title>Ruania sp. nov., isolated from sandy soil of mangrove forest.</title>
        <authorList>
            <person name="Ge X."/>
            <person name="Huang R."/>
            <person name="Liu W."/>
        </authorList>
    </citation>
    <scope>NUCLEOTIDE SEQUENCE [LARGE SCALE GENOMIC DNA]</scope>
    <source>
        <strain evidence="3 4">N2-46</strain>
    </source>
</reference>
<protein>
    <submittedName>
        <fullName evidence="3">SDR family oxidoreductase</fullName>
    </submittedName>
</protein>
<organism evidence="3 4">
    <name type="scientific">Occultella gossypii</name>
    <dbReference type="NCBI Taxonomy" id="2800820"/>
    <lineage>
        <taxon>Bacteria</taxon>
        <taxon>Bacillati</taxon>
        <taxon>Actinomycetota</taxon>
        <taxon>Actinomycetes</taxon>
        <taxon>Micrococcales</taxon>
        <taxon>Ruaniaceae</taxon>
        <taxon>Occultella</taxon>
    </lineage>
</organism>
<dbReference type="PRINTS" id="PR00081">
    <property type="entry name" value="GDHRDH"/>
</dbReference>
<sequence length="260" mass="26762">MRFTGQVVVITGAASGIGARLVERFAAEGARVVGLDVQEPTAELADAPAAAAPVVFRRVDVTDPDAVTEAMTAIERETGPIAVLVNNAAIAVADGLLDITDEQWATERAVVLDGTFHCVRAVLPAMIERSGGVIVNVTSVNGLAAYGQEAYSAAKAGVENLTRGLALRYGPHGIRAVAVAPGTVATPAWRDRVAANPQVFEDLTAWYPLGRVGTPDDIAGAVLFMASADASWITGTTLVVDGGLTAGGFRMIPTAVGRDG</sequence>
<dbReference type="RefSeq" id="WP_223402421.1">
    <property type="nucleotide sequence ID" value="NZ_JAGSHT010000002.1"/>
</dbReference>
<gene>
    <name evidence="3" type="ORF">KCQ71_02330</name>
</gene>
<evidence type="ECO:0000313" key="3">
    <source>
        <dbReference type="EMBL" id="MBZ2194976.1"/>
    </source>
</evidence>